<protein>
    <submittedName>
        <fullName evidence="2">Uncharacterized protein</fullName>
    </submittedName>
</protein>
<gene>
    <name evidence="2" type="ORF">MANES_03G145700</name>
</gene>
<accession>A0A2C9W7I1</accession>
<evidence type="ECO:0000313" key="2">
    <source>
        <dbReference type="EMBL" id="OAY55328.1"/>
    </source>
</evidence>
<reference evidence="2" key="1">
    <citation type="submission" date="2016-02" db="EMBL/GenBank/DDBJ databases">
        <title>WGS assembly of Manihot esculenta.</title>
        <authorList>
            <person name="Bredeson J.V."/>
            <person name="Prochnik S.E."/>
            <person name="Lyons J.B."/>
            <person name="Schmutz J."/>
            <person name="Grimwood J."/>
            <person name="Vrebalov J."/>
            <person name="Bart R.S."/>
            <person name="Amuge T."/>
            <person name="Ferguson M.E."/>
            <person name="Green R."/>
            <person name="Putnam N."/>
            <person name="Stites J."/>
            <person name="Rounsley S."/>
            <person name="Rokhsar D.S."/>
        </authorList>
    </citation>
    <scope>NUCLEOTIDE SEQUENCE [LARGE SCALE GENOMIC DNA]</scope>
    <source>
        <tissue evidence="2">Leaf</tissue>
    </source>
</reference>
<proteinExistence type="predicted"/>
<organism evidence="2">
    <name type="scientific">Manihot esculenta</name>
    <name type="common">Cassava</name>
    <name type="synonym">Jatropha manihot</name>
    <dbReference type="NCBI Taxonomy" id="3983"/>
    <lineage>
        <taxon>Eukaryota</taxon>
        <taxon>Viridiplantae</taxon>
        <taxon>Streptophyta</taxon>
        <taxon>Embryophyta</taxon>
        <taxon>Tracheophyta</taxon>
        <taxon>Spermatophyta</taxon>
        <taxon>Magnoliopsida</taxon>
        <taxon>eudicotyledons</taxon>
        <taxon>Gunneridae</taxon>
        <taxon>Pentapetalae</taxon>
        <taxon>rosids</taxon>
        <taxon>fabids</taxon>
        <taxon>Malpighiales</taxon>
        <taxon>Euphorbiaceae</taxon>
        <taxon>Crotonoideae</taxon>
        <taxon>Manihoteae</taxon>
        <taxon>Manihot</taxon>
    </lineage>
</organism>
<dbReference type="EMBL" id="CM004389">
    <property type="protein sequence ID" value="OAY55328.1"/>
    <property type="molecule type" value="Genomic_DNA"/>
</dbReference>
<feature type="region of interest" description="Disordered" evidence="1">
    <location>
        <begin position="53"/>
        <end position="99"/>
    </location>
</feature>
<evidence type="ECO:0000256" key="1">
    <source>
        <dbReference type="SAM" id="MobiDB-lite"/>
    </source>
</evidence>
<feature type="compositionally biased region" description="Basic and acidic residues" evidence="1">
    <location>
        <begin position="69"/>
        <end position="99"/>
    </location>
</feature>
<dbReference type="AlphaFoldDB" id="A0A2C9W7I1"/>
<name>A0A2C9W7I1_MANES</name>
<feature type="compositionally biased region" description="Basic and acidic residues" evidence="1">
    <location>
        <begin position="53"/>
        <end position="62"/>
    </location>
</feature>
<sequence>MLSIKHIMELSKKKLLVTNLFWGAILLQGLRSLVLFHTHQSQICIWHCSLEAETEKKEEENRKKGKEKKKIEKKEIEKKEEENRKKGEREEKTEKEEEE</sequence>